<name>A0A9Q1CTQ2_HOLLE</name>
<protein>
    <submittedName>
        <fullName evidence="1">Uncharacterized protein</fullName>
    </submittedName>
</protein>
<comment type="caution">
    <text evidence="1">The sequence shown here is derived from an EMBL/GenBank/DDBJ whole genome shotgun (WGS) entry which is preliminary data.</text>
</comment>
<gene>
    <name evidence="1" type="ORF">HOLleu_03665</name>
</gene>
<evidence type="ECO:0000313" key="2">
    <source>
        <dbReference type="Proteomes" id="UP001152320"/>
    </source>
</evidence>
<dbReference type="AlphaFoldDB" id="A0A9Q1CTQ2"/>
<dbReference type="Proteomes" id="UP001152320">
    <property type="component" value="Chromosome 1"/>
</dbReference>
<proteinExistence type="predicted"/>
<sequence length="132" mass="14426">MITPLVLLGNLVAKNFAGVKEREGILIQDIDLLLPVQKMLGYIPYRGGLGHPEAGLLRLRSSLQVSIHRKNRTRSVLEAKLISFVETWLVEAPSAKVIFIVQETYLAASVSQGGLETAVISVSSTILTLVFQ</sequence>
<organism evidence="1 2">
    <name type="scientific">Holothuria leucospilota</name>
    <name type="common">Black long sea cucumber</name>
    <name type="synonym">Mertensiothuria leucospilota</name>
    <dbReference type="NCBI Taxonomy" id="206669"/>
    <lineage>
        <taxon>Eukaryota</taxon>
        <taxon>Metazoa</taxon>
        <taxon>Echinodermata</taxon>
        <taxon>Eleutherozoa</taxon>
        <taxon>Echinozoa</taxon>
        <taxon>Holothuroidea</taxon>
        <taxon>Aspidochirotacea</taxon>
        <taxon>Aspidochirotida</taxon>
        <taxon>Holothuriidae</taxon>
        <taxon>Holothuria</taxon>
    </lineage>
</organism>
<accession>A0A9Q1CTQ2</accession>
<evidence type="ECO:0000313" key="1">
    <source>
        <dbReference type="EMBL" id="KAJ8050454.1"/>
    </source>
</evidence>
<reference evidence="1" key="1">
    <citation type="submission" date="2021-10" db="EMBL/GenBank/DDBJ databases">
        <title>Tropical sea cucumber genome reveals ecological adaptation and Cuvierian tubules defense mechanism.</title>
        <authorList>
            <person name="Chen T."/>
        </authorList>
    </citation>
    <scope>NUCLEOTIDE SEQUENCE</scope>
    <source>
        <strain evidence="1">Nanhai2018</strain>
        <tissue evidence="1">Muscle</tissue>
    </source>
</reference>
<keyword evidence="2" id="KW-1185">Reference proteome</keyword>
<dbReference type="EMBL" id="JAIZAY010000001">
    <property type="protein sequence ID" value="KAJ8050454.1"/>
    <property type="molecule type" value="Genomic_DNA"/>
</dbReference>